<keyword evidence="1" id="KW-1133">Transmembrane helix</keyword>
<keyword evidence="1" id="KW-0812">Transmembrane</keyword>
<organism evidence="2 3">
    <name type="scientific">Rosa chinensis</name>
    <name type="common">China rose</name>
    <dbReference type="NCBI Taxonomy" id="74649"/>
    <lineage>
        <taxon>Eukaryota</taxon>
        <taxon>Viridiplantae</taxon>
        <taxon>Streptophyta</taxon>
        <taxon>Embryophyta</taxon>
        <taxon>Tracheophyta</taxon>
        <taxon>Spermatophyta</taxon>
        <taxon>Magnoliopsida</taxon>
        <taxon>eudicotyledons</taxon>
        <taxon>Gunneridae</taxon>
        <taxon>Pentapetalae</taxon>
        <taxon>rosids</taxon>
        <taxon>fabids</taxon>
        <taxon>Rosales</taxon>
        <taxon>Rosaceae</taxon>
        <taxon>Rosoideae</taxon>
        <taxon>Rosoideae incertae sedis</taxon>
        <taxon>Rosa</taxon>
    </lineage>
</organism>
<feature type="transmembrane region" description="Helical" evidence="1">
    <location>
        <begin position="62"/>
        <end position="84"/>
    </location>
</feature>
<keyword evidence="3" id="KW-1185">Reference proteome</keyword>
<dbReference type="AlphaFoldDB" id="A0A2P6QPT1"/>
<dbReference type="Gramene" id="PRQ36192">
    <property type="protein sequence ID" value="PRQ36192"/>
    <property type="gene ID" value="RchiOBHm_Chr4g0388721"/>
</dbReference>
<sequence>MLNVCLITLRRSKWRISHFFMQFEQTSTMKYVVFFCVMENQGVIMLYLVMRLSLIQPSKPTSTTWFLLQLLELIIMVKQFYLAVGY</sequence>
<dbReference type="EMBL" id="PDCK01000042">
    <property type="protein sequence ID" value="PRQ36192.1"/>
    <property type="molecule type" value="Genomic_DNA"/>
</dbReference>
<dbReference type="Proteomes" id="UP000238479">
    <property type="component" value="Chromosome 4"/>
</dbReference>
<evidence type="ECO:0000313" key="3">
    <source>
        <dbReference type="Proteomes" id="UP000238479"/>
    </source>
</evidence>
<protein>
    <submittedName>
        <fullName evidence="2">Uncharacterized protein</fullName>
    </submittedName>
</protein>
<feature type="transmembrane region" description="Helical" evidence="1">
    <location>
        <begin position="31"/>
        <end position="50"/>
    </location>
</feature>
<name>A0A2P6QPT1_ROSCH</name>
<keyword evidence="1" id="KW-0472">Membrane</keyword>
<evidence type="ECO:0000256" key="1">
    <source>
        <dbReference type="SAM" id="Phobius"/>
    </source>
</evidence>
<gene>
    <name evidence="2" type="ORF">RchiOBHm_Chr4g0388721</name>
</gene>
<comment type="caution">
    <text evidence="2">The sequence shown here is derived from an EMBL/GenBank/DDBJ whole genome shotgun (WGS) entry which is preliminary data.</text>
</comment>
<evidence type="ECO:0000313" key="2">
    <source>
        <dbReference type="EMBL" id="PRQ36192.1"/>
    </source>
</evidence>
<proteinExistence type="predicted"/>
<accession>A0A2P6QPT1</accession>
<reference evidence="2 3" key="1">
    <citation type="journal article" date="2018" name="Nat. Genet.">
        <title>The Rosa genome provides new insights in the design of modern roses.</title>
        <authorList>
            <person name="Bendahmane M."/>
        </authorList>
    </citation>
    <scope>NUCLEOTIDE SEQUENCE [LARGE SCALE GENOMIC DNA]</scope>
    <source>
        <strain evidence="3">cv. Old Blush</strain>
    </source>
</reference>